<sequence>MSARTDTSEDFAPRPRVLTRLLLPAALLVLAVLAAVAVVRLPPHLACGGLGSGLVERGGECIGVTDGGPAFLPGPEELHEEYRRIQSLIKAENDRVADDGRPSVKVALVSTLTPDTGGPLSPEQILHSLRGAYVAQMRANHGEEARLGDPGLQIRLHLANAGKVQDKWEPVVEELIGMTDDRAPLIAVVGWGLSVQDTEDAAARLSEAGIPMVSSVASATGLNHSTIPGLVRITPSNDDFVRALAEYADARPDLSRAALVLDENSEDRHVNTLTEAFRAHFGDRIVSEEPFGGTTVGDEYRYVEFFNIVQNVCGTGAEMVLFSGRTANLHDFLDRLRGRYCTERPVTVLFVETGPVIAEEDVRPLDDSDITVVQASANDPRWSLEEDSGAPAGFAPFYRAHQEYLGGQGLPAELSDGYALAHHDALMTAVLAIRSQYSERRGELPSSAQIRPALFQLKDGNSVKAASGSLQFPAARAGDPGGRPVPVIEIPDRGTGHPVHHTPLE</sequence>
<dbReference type="SUPFAM" id="SSF53822">
    <property type="entry name" value="Periplasmic binding protein-like I"/>
    <property type="match status" value="1"/>
</dbReference>
<feature type="transmembrane region" description="Helical" evidence="2">
    <location>
        <begin position="21"/>
        <end position="41"/>
    </location>
</feature>
<feature type="region of interest" description="Disordered" evidence="1">
    <location>
        <begin position="472"/>
        <end position="505"/>
    </location>
</feature>
<protein>
    <submittedName>
        <fullName evidence="3">ABC-type branched-chain amino acid transport system, substrate-binding protein</fullName>
    </submittedName>
</protein>
<gene>
    <name evidence="3" type="ORF">SAMN05421773_107101</name>
</gene>
<evidence type="ECO:0000256" key="2">
    <source>
        <dbReference type="SAM" id="Phobius"/>
    </source>
</evidence>
<evidence type="ECO:0000313" key="3">
    <source>
        <dbReference type="EMBL" id="SFC89608.1"/>
    </source>
</evidence>
<evidence type="ECO:0000313" key="4">
    <source>
        <dbReference type="Proteomes" id="UP000199207"/>
    </source>
</evidence>
<proteinExistence type="predicted"/>
<dbReference type="STRING" id="910347.SAMN05421773_107101"/>
<dbReference type="AlphaFoldDB" id="A0A1I1N289"/>
<keyword evidence="2" id="KW-1133">Transmembrane helix</keyword>
<dbReference type="EMBL" id="FOLM01000007">
    <property type="protein sequence ID" value="SFC89608.1"/>
    <property type="molecule type" value="Genomic_DNA"/>
</dbReference>
<accession>A0A1I1N289</accession>
<dbReference type="Proteomes" id="UP000199207">
    <property type="component" value="Unassembled WGS sequence"/>
</dbReference>
<reference evidence="3 4" key="1">
    <citation type="submission" date="2016-10" db="EMBL/GenBank/DDBJ databases">
        <authorList>
            <person name="de Groot N.N."/>
        </authorList>
    </citation>
    <scope>NUCLEOTIDE SEQUENCE [LARGE SCALE GENOMIC DNA]</scope>
    <source>
        <strain evidence="3 4">CGMCC 4.5739</strain>
    </source>
</reference>
<keyword evidence="4" id="KW-1185">Reference proteome</keyword>
<name>A0A1I1N289_9ACTN</name>
<keyword evidence="2" id="KW-0472">Membrane</keyword>
<dbReference type="OrthoDB" id="3440574at2"/>
<organism evidence="3 4">
    <name type="scientific">Streptomyces aidingensis</name>
    <dbReference type="NCBI Taxonomy" id="910347"/>
    <lineage>
        <taxon>Bacteria</taxon>
        <taxon>Bacillati</taxon>
        <taxon>Actinomycetota</taxon>
        <taxon>Actinomycetes</taxon>
        <taxon>Kitasatosporales</taxon>
        <taxon>Streptomycetaceae</taxon>
        <taxon>Streptomyces</taxon>
    </lineage>
</organism>
<keyword evidence="2" id="KW-0812">Transmembrane</keyword>
<evidence type="ECO:0000256" key="1">
    <source>
        <dbReference type="SAM" id="MobiDB-lite"/>
    </source>
</evidence>
<dbReference type="CDD" id="cd06268">
    <property type="entry name" value="PBP1_ABC_transporter_LIVBP-like"/>
    <property type="match status" value="1"/>
</dbReference>
<dbReference type="InterPro" id="IPR028082">
    <property type="entry name" value="Peripla_BP_I"/>
</dbReference>
<dbReference type="Gene3D" id="3.40.50.2300">
    <property type="match status" value="2"/>
</dbReference>
<dbReference type="RefSeq" id="WP_093839225.1">
    <property type="nucleotide sequence ID" value="NZ_FOLM01000007.1"/>
</dbReference>